<evidence type="ECO:0000313" key="3">
    <source>
        <dbReference type="Proteomes" id="UP000248882"/>
    </source>
</evidence>
<dbReference type="AlphaFoldDB" id="A0A2W7QD85"/>
<dbReference type="Gene3D" id="3.10.450.50">
    <property type="match status" value="1"/>
</dbReference>
<dbReference type="SUPFAM" id="SSF54427">
    <property type="entry name" value="NTF2-like"/>
    <property type="match status" value="1"/>
</dbReference>
<reference evidence="2 3" key="1">
    <citation type="submission" date="2018-06" db="EMBL/GenBank/DDBJ databases">
        <title>Genomic Encyclopedia of Archaeal and Bacterial Type Strains, Phase II (KMG-II): from individual species to whole genera.</title>
        <authorList>
            <person name="Goeker M."/>
        </authorList>
    </citation>
    <scope>NUCLEOTIDE SEQUENCE [LARGE SCALE GENOMIC DNA]</scope>
    <source>
        <strain evidence="2 3">DSM 19830</strain>
    </source>
</reference>
<comment type="caution">
    <text evidence="2">The sequence shown here is derived from an EMBL/GenBank/DDBJ whole genome shotgun (WGS) entry which is preliminary data.</text>
</comment>
<dbReference type="EMBL" id="QKZT01000030">
    <property type="protein sequence ID" value="PZX46498.1"/>
    <property type="molecule type" value="Genomic_DNA"/>
</dbReference>
<evidence type="ECO:0000259" key="1">
    <source>
        <dbReference type="Pfam" id="PF12680"/>
    </source>
</evidence>
<dbReference type="Pfam" id="PF12680">
    <property type="entry name" value="SnoaL_2"/>
    <property type="match status" value="1"/>
</dbReference>
<dbReference type="InterPro" id="IPR032710">
    <property type="entry name" value="NTF2-like_dom_sf"/>
</dbReference>
<keyword evidence="3" id="KW-1185">Reference proteome</keyword>
<protein>
    <submittedName>
        <fullName evidence="2">SnoaL-like protein</fullName>
    </submittedName>
</protein>
<proteinExistence type="predicted"/>
<name>A0A2W7QD85_9BACT</name>
<gene>
    <name evidence="2" type="ORF">LV85_04218</name>
</gene>
<organism evidence="2 3">
    <name type="scientific">Algoriphagus chordae</name>
    <dbReference type="NCBI Taxonomy" id="237019"/>
    <lineage>
        <taxon>Bacteria</taxon>
        <taxon>Pseudomonadati</taxon>
        <taxon>Bacteroidota</taxon>
        <taxon>Cytophagia</taxon>
        <taxon>Cytophagales</taxon>
        <taxon>Cyclobacteriaceae</taxon>
        <taxon>Algoriphagus</taxon>
    </lineage>
</organism>
<dbReference type="RefSeq" id="WP_111323135.1">
    <property type="nucleotide sequence ID" value="NZ_QKZT01000030.1"/>
</dbReference>
<evidence type="ECO:0000313" key="2">
    <source>
        <dbReference type="EMBL" id="PZX46498.1"/>
    </source>
</evidence>
<sequence>MKLDRMTKTEIAKAFSNGEFEITYDFIAENAEWIVIEEDKFSGKQAIIDHCEQVESYFKSVTTDFKTHNIIADGNKVVINGMAEFLRDGKRISFVSACDLYEFNDANQIQRITSYCIQSKEQL</sequence>
<feature type="domain" description="SnoaL-like" evidence="1">
    <location>
        <begin position="13"/>
        <end position="109"/>
    </location>
</feature>
<accession>A0A2W7QD85</accession>
<dbReference type="Proteomes" id="UP000248882">
    <property type="component" value="Unassembled WGS sequence"/>
</dbReference>
<dbReference type="InterPro" id="IPR037401">
    <property type="entry name" value="SnoaL-like"/>
</dbReference>
<dbReference type="OrthoDB" id="6692273at2"/>